<evidence type="ECO:0000256" key="6">
    <source>
        <dbReference type="ARBA" id="ARBA00023274"/>
    </source>
</evidence>
<comment type="subunit">
    <text evidence="8">Component of the small nucleolar ribonucleoprotein particle containing H/ACA-type snoRNAs (H/ACA snoRNPs).</text>
</comment>
<evidence type="ECO:0000256" key="8">
    <source>
        <dbReference type="ARBA" id="ARBA00066217"/>
    </source>
</evidence>
<proteinExistence type="inferred from homology"/>
<dbReference type="InterPro" id="IPR009000">
    <property type="entry name" value="Transl_B-barrel_sf"/>
</dbReference>
<comment type="similarity">
    <text evidence="7 9">Belongs to the GAR1 family.</text>
</comment>
<accession>A0A1I7Y3A4</accession>
<evidence type="ECO:0000313" key="11">
    <source>
        <dbReference type="Proteomes" id="UP000095287"/>
    </source>
</evidence>
<comment type="subunit">
    <text evidence="9">Component of the small nucleolar ribonucleoprotein particles containing H/ACA-type snoRNAs (H/ACA snoRNPs).</text>
</comment>
<keyword evidence="4 9" id="KW-0694">RNA-binding</keyword>
<keyword evidence="5 9" id="KW-0539">Nucleus</keyword>
<feature type="region of interest" description="Disordered" evidence="10">
    <location>
        <begin position="1"/>
        <end position="36"/>
    </location>
</feature>
<keyword evidence="6 9" id="KW-0687">Ribonucleoprotein</keyword>
<reference evidence="12" key="1">
    <citation type="submission" date="2016-11" db="UniProtKB">
        <authorList>
            <consortium name="WormBaseParasite"/>
        </authorList>
    </citation>
    <scope>IDENTIFICATION</scope>
</reference>
<dbReference type="FunFam" id="2.40.10.230:FF:000001">
    <property type="entry name" value="H/ACA ribonucleoprotein complex subunit"/>
    <property type="match status" value="1"/>
</dbReference>
<evidence type="ECO:0000256" key="5">
    <source>
        <dbReference type="ARBA" id="ARBA00023242"/>
    </source>
</evidence>
<evidence type="ECO:0000256" key="3">
    <source>
        <dbReference type="ARBA" id="ARBA00022552"/>
    </source>
</evidence>
<dbReference type="Gene3D" id="2.40.10.230">
    <property type="entry name" value="Probable tRNA pseudouridine synthase domain"/>
    <property type="match status" value="1"/>
</dbReference>
<evidence type="ECO:0000256" key="2">
    <source>
        <dbReference type="ARBA" id="ARBA00022517"/>
    </source>
</evidence>
<keyword evidence="3 9" id="KW-0698">rRNA processing</keyword>
<feature type="region of interest" description="Disordered" evidence="10">
    <location>
        <begin position="122"/>
        <end position="223"/>
    </location>
</feature>
<keyword evidence="11" id="KW-1185">Reference proteome</keyword>
<dbReference type="WBParaSite" id="L893_g12305.t1">
    <property type="protein sequence ID" value="L893_g12305.t1"/>
    <property type="gene ID" value="L893_g12305"/>
</dbReference>
<feature type="compositionally biased region" description="Gly residues" evidence="10">
    <location>
        <begin position="153"/>
        <end position="175"/>
    </location>
</feature>
<dbReference type="PANTHER" id="PTHR23237:SF6">
    <property type="entry name" value="H_ACA RIBONUCLEOPROTEIN COMPLEX SUBUNIT 1"/>
    <property type="match status" value="1"/>
</dbReference>
<evidence type="ECO:0000256" key="10">
    <source>
        <dbReference type="SAM" id="MobiDB-lite"/>
    </source>
</evidence>
<dbReference type="AlphaFoldDB" id="A0A1I7Y3A4"/>
<dbReference type="PANTHER" id="PTHR23237">
    <property type="entry name" value="NUCLEOLAR PROTEIN FAMILY A MEMBER 1 SNORNP PROTEIN GAR1"/>
    <property type="match status" value="1"/>
</dbReference>
<evidence type="ECO:0000256" key="4">
    <source>
        <dbReference type="ARBA" id="ARBA00022884"/>
    </source>
</evidence>
<evidence type="ECO:0000313" key="12">
    <source>
        <dbReference type="WBParaSite" id="L893_g12305.t1"/>
    </source>
</evidence>
<evidence type="ECO:0000256" key="1">
    <source>
        <dbReference type="ARBA" id="ARBA00004604"/>
    </source>
</evidence>
<sequence>MAHRSQDYGRGRGGGRGGRGRGGHGGGRYQDQGPPEQVTEIGRATHTCQGDLVCMNTSGKVPYFNAFVYQSNKQEVGKIDEIFGGLKDHGFSVKLSTGVKAEKFVGGDTKLFIDPMKMMPIERFTNPTKRGGRGGARGRGGDRGGRGGDRGGRGFSRGGGSRGGSFNQRGGGFNSRGGSFNARGGNRGGRGGFNDRRGGSFQGKRPHGDSSQSFSGKKTKFED</sequence>
<dbReference type="SUPFAM" id="SSF50447">
    <property type="entry name" value="Translation proteins"/>
    <property type="match status" value="1"/>
</dbReference>
<evidence type="ECO:0000256" key="9">
    <source>
        <dbReference type="RuleBase" id="RU364004"/>
    </source>
</evidence>
<comment type="function">
    <text evidence="9">Required for ribosome biogenesis. Part of a complex which catalyzes pseudouridylation of rRNA. This involves the isomerization of uridine such that the ribose is subsequently attached to C5, instead of the normal N1. Pseudouridine ("psi") residues may serve to stabilize the conformation of rRNAs.</text>
</comment>
<evidence type="ECO:0000256" key="7">
    <source>
        <dbReference type="ARBA" id="ARBA00038293"/>
    </source>
</evidence>
<dbReference type="Proteomes" id="UP000095287">
    <property type="component" value="Unplaced"/>
</dbReference>
<feature type="compositionally biased region" description="Basic and acidic residues" evidence="10">
    <location>
        <begin position="139"/>
        <end position="152"/>
    </location>
</feature>
<dbReference type="GO" id="GO:0031429">
    <property type="term" value="C:box H/ACA snoRNP complex"/>
    <property type="evidence" value="ECO:0007669"/>
    <property type="project" value="TreeGrafter"/>
</dbReference>
<dbReference type="GO" id="GO:0034513">
    <property type="term" value="F:box H/ACA snoRNA binding"/>
    <property type="evidence" value="ECO:0007669"/>
    <property type="project" value="TreeGrafter"/>
</dbReference>
<comment type="subcellular location">
    <subcellularLocation>
        <location evidence="1 9">Nucleus</location>
        <location evidence="1 9">Nucleolus</location>
    </subcellularLocation>
</comment>
<keyword evidence="2 9" id="KW-0690">Ribosome biogenesis</keyword>
<dbReference type="InterPro" id="IPR007504">
    <property type="entry name" value="H/ACA_rnp_Gar1/Naf1"/>
</dbReference>
<protein>
    <recommendedName>
        <fullName evidence="9">H/ACA ribonucleoprotein complex subunit</fullName>
    </recommendedName>
</protein>
<organism evidence="11 12">
    <name type="scientific">Steinernema glaseri</name>
    <dbReference type="NCBI Taxonomy" id="37863"/>
    <lineage>
        <taxon>Eukaryota</taxon>
        <taxon>Metazoa</taxon>
        <taxon>Ecdysozoa</taxon>
        <taxon>Nematoda</taxon>
        <taxon>Chromadorea</taxon>
        <taxon>Rhabditida</taxon>
        <taxon>Tylenchina</taxon>
        <taxon>Panagrolaimomorpha</taxon>
        <taxon>Strongyloidoidea</taxon>
        <taxon>Steinernematidae</taxon>
        <taxon>Steinernema</taxon>
    </lineage>
</organism>
<dbReference type="InterPro" id="IPR038664">
    <property type="entry name" value="Gar1/Naf1_Cbf5-bd_sf"/>
</dbReference>
<name>A0A1I7Y3A4_9BILA</name>
<dbReference type="Pfam" id="PF04410">
    <property type="entry name" value="Gar1"/>
    <property type="match status" value="1"/>
</dbReference>
<dbReference type="GO" id="GO:0000454">
    <property type="term" value="P:snoRNA guided rRNA pseudouridine synthesis"/>
    <property type="evidence" value="ECO:0007669"/>
    <property type="project" value="TreeGrafter"/>
</dbReference>
<feature type="compositionally biased region" description="Basic and acidic residues" evidence="10">
    <location>
        <begin position="1"/>
        <end position="10"/>
    </location>
</feature>